<proteinExistence type="predicted"/>
<dbReference type="Gene3D" id="1.10.357.10">
    <property type="entry name" value="Tetracycline Repressor, domain 2"/>
    <property type="match status" value="1"/>
</dbReference>
<name>A0ABS9EPR9_9BACT</name>
<dbReference type="InterPro" id="IPR009057">
    <property type="entry name" value="Homeodomain-like_sf"/>
</dbReference>
<dbReference type="Gene3D" id="1.10.10.60">
    <property type="entry name" value="Homeodomain-like"/>
    <property type="match status" value="1"/>
</dbReference>
<organism evidence="6 7">
    <name type="scientific">Dethiosulfovibrio marinus</name>
    <dbReference type="NCBI Taxonomy" id="133532"/>
    <lineage>
        <taxon>Bacteria</taxon>
        <taxon>Thermotogati</taxon>
        <taxon>Synergistota</taxon>
        <taxon>Synergistia</taxon>
        <taxon>Synergistales</taxon>
        <taxon>Dethiosulfovibrionaceae</taxon>
        <taxon>Dethiosulfovibrio</taxon>
    </lineage>
</organism>
<dbReference type="PRINTS" id="PR00455">
    <property type="entry name" value="HTHTETR"/>
</dbReference>
<dbReference type="SUPFAM" id="SSF46689">
    <property type="entry name" value="Homeodomain-like"/>
    <property type="match status" value="1"/>
</dbReference>
<dbReference type="Pfam" id="PF00440">
    <property type="entry name" value="TetR_N"/>
    <property type="match status" value="1"/>
</dbReference>
<dbReference type="InterPro" id="IPR001647">
    <property type="entry name" value="HTH_TetR"/>
</dbReference>
<evidence type="ECO:0000256" key="1">
    <source>
        <dbReference type="ARBA" id="ARBA00023015"/>
    </source>
</evidence>
<dbReference type="InterPro" id="IPR050109">
    <property type="entry name" value="HTH-type_TetR-like_transc_reg"/>
</dbReference>
<keyword evidence="7" id="KW-1185">Reference proteome</keyword>
<feature type="domain" description="HTH tetR-type" evidence="5">
    <location>
        <begin position="8"/>
        <end position="68"/>
    </location>
</feature>
<dbReference type="EMBL" id="JAKGUD010000004">
    <property type="protein sequence ID" value="MCF4142261.1"/>
    <property type="molecule type" value="Genomic_DNA"/>
</dbReference>
<dbReference type="PROSITE" id="PS50977">
    <property type="entry name" value="HTH_TETR_2"/>
    <property type="match status" value="1"/>
</dbReference>
<evidence type="ECO:0000313" key="6">
    <source>
        <dbReference type="EMBL" id="MCF4142261.1"/>
    </source>
</evidence>
<feature type="DNA-binding region" description="H-T-H motif" evidence="4">
    <location>
        <begin position="31"/>
        <end position="50"/>
    </location>
</feature>
<evidence type="ECO:0000259" key="5">
    <source>
        <dbReference type="PROSITE" id="PS50977"/>
    </source>
</evidence>
<evidence type="ECO:0000313" key="7">
    <source>
        <dbReference type="Proteomes" id="UP001200430"/>
    </source>
</evidence>
<evidence type="ECO:0000256" key="4">
    <source>
        <dbReference type="PROSITE-ProRule" id="PRU00335"/>
    </source>
</evidence>
<reference evidence="6 7" key="1">
    <citation type="submission" date="2022-01" db="EMBL/GenBank/DDBJ databases">
        <title>Dethiosulfovibrio faecalis sp. nov., a novel proteolytic, non-sulfur-reducing bacterium isolated from a marine aquaculture solid waste bioreactor.</title>
        <authorList>
            <person name="Grabowski S."/>
            <person name="Apolinario E."/>
            <person name="Schneider N."/>
            <person name="Marshall C.W."/>
            <person name="Sowers K.R."/>
        </authorList>
    </citation>
    <scope>NUCLEOTIDE SEQUENCE [LARGE SCALE GENOMIC DNA]</scope>
    <source>
        <strain evidence="6 7">DSM 12537</strain>
    </source>
</reference>
<protein>
    <submittedName>
        <fullName evidence="6">TetR/AcrR family transcriptional regulator</fullName>
    </submittedName>
</protein>
<gene>
    <name evidence="6" type="ORF">L2W38_05495</name>
</gene>
<comment type="caution">
    <text evidence="6">The sequence shown here is derived from an EMBL/GenBank/DDBJ whole genome shotgun (WGS) entry which is preliminary data.</text>
</comment>
<dbReference type="PANTHER" id="PTHR30055:SF234">
    <property type="entry name" value="HTH-TYPE TRANSCRIPTIONAL REGULATOR BETI"/>
    <property type="match status" value="1"/>
</dbReference>
<evidence type="ECO:0000256" key="2">
    <source>
        <dbReference type="ARBA" id="ARBA00023125"/>
    </source>
</evidence>
<dbReference type="RefSeq" id="WP_236099018.1">
    <property type="nucleotide sequence ID" value="NZ_JAKGUD010000004.1"/>
</dbReference>
<evidence type="ECO:0000256" key="3">
    <source>
        <dbReference type="ARBA" id="ARBA00023163"/>
    </source>
</evidence>
<keyword evidence="1" id="KW-0805">Transcription regulation</keyword>
<keyword evidence="2 4" id="KW-0238">DNA-binding</keyword>
<dbReference type="PANTHER" id="PTHR30055">
    <property type="entry name" value="HTH-TYPE TRANSCRIPTIONAL REGULATOR RUTR"/>
    <property type="match status" value="1"/>
</dbReference>
<accession>A0ABS9EPR9</accession>
<keyword evidence="3" id="KW-0804">Transcription</keyword>
<dbReference type="Proteomes" id="UP001200430">
    <property type="component" value="Unassembled WGS sequence"/>
</dbReference>
<sequence length="228" mass="25790">MAGYSSGDRTRENLVNAAGELAAELGFSRVTTREVAKRAGENVGSIHYHFGSKEKLFEAVVYKAIDPQLKNPLSDVLAPYMDRLDDRTVQAEAVVSAVRWFMGQLFYDDKPLWCCRVIYQLLQSPGHLRDLAYSVAIEPGVESFRRLLRRVDGSLSFKDSIREMLIICSPIFFHADYRDIIGRELGVESYCPDYLEGLERSVLKRTLFALGLADQVEKIWNSSERGGE</sequence>